<keyword evidence="4" id="KW-1185">Reference proteome</keyword>
<evidence type="ECO:0000259" key="2">
    <source>
        <dbReference type="Pfam" id="PF26224"/>
    </source>
</evidence>
<dbReference type="InterPro" id="IPR026436">
    <property type="entry name" value="CHP04206"/>
</dbReference>
<accession>A0ABD5PZ62</accession>
<protein>
    <submittedName>
        <fullName evidence="3">TIGR04206 family protein</fullName>
    </submittedName>
</protein>
<reference evidence="3 4" key="1">
    <citation type="journal article" date="2019" name="Int. J. Syst. Evol. Microbiol.">
        <title>The Global Catalogue of Microorganisms (GCM) 10K type strain sequencing project: providing services to taxonomists for standard genome sequencing and annotation.</title>
        <authorList>
            <consortium name="The Broad Institute Genomics Platform"/>
            <consortium name="The Broad Institute Genome Sequencing Center for Infectious Disease"/>
            <person name="Wu L."/>
            <person name="Ma J."/>
        </authorList>
    </citation>
    <scope>NUCLEOTIDE SEQUENCE [LARGE SCALE GENOMIC DNA]</scope>
    <source>
        <strain evidence="3 4">XZYJ18</strain>
    </source>
</reference>
<dbReference type="Pfam" id="PF26224">
    <property type="entry name" value="DUF8050"/>
    <property type="match status" value="1"/>
</dbReference>
<evidence type="ECO:0000313" key="4">
    <source>
        <dbReference type="Proteomes" id="UP001595945"/>
    </source>
</evidence>
<proteinExistence type="predicted"/>
<name>A0ABD5PZ62_9EURY</name>
<keyword evidence="1" id="KW-0472">Membrane</keyword>
<sequence>MDRPTDPRRLLALLALFFAPWTVFSTGDFVFAWGLATFDPLHVTTLPDYLFVYTRGLPNRLLAWPVATLLYLIAVGSAALGQFGPNWEDRRVTGGLLALAGASDFWFTLGMARPGLLAVPVGSVLLWTAAWWFHWSDLRRALWP</sequence>
<feature type="transmembrane region" description="Helical" evidence="1">
    <location>
        <begin position="115"/>
        <end position="133"/>
    </location>
</feature>
<dbReference type="AlphaFoldDB" id="A0ABD5PZ62"/>
<comment type="caution">
    <text evidence="3">The sequence shown here is derived from an EMBL/GenBank/DDBJ whole genome shotgun (WGS) entry which is preliminary data.</text>
</comment>
<feature type="domain" description="DUF8050" evidence="2">
    <location>
        <begin position="2"/>
        <end position="141"/>
    </location>
</feature>
<dbReference type="EMBL" id="JBHSHT010000001">
    <property type="protein sequence ID" value="MFC4823559.1"/>
    <property type="molecule type" value="Genomic_DNA"/>
</dbReference>
<dbReference type="NCBIfam" id="TIGR04206">
    <property type="entry name" value="near_ArtA"/>
    <property type="match status" value="1"/>
</dbReference>
<gene>
    <name evidence="3" type="ORF">ACFO9K_04730</name>
</gene>
<feature type="transmembrane region" description="Helical" evidence="1">
    <location>
        <begin position="61"/>
        <end position="80"/>
    </location>
</feature>
<organism evidence="3 4">
    <name type="scientific">Halorussus aquaticus</name>
    <dbReference type="NCBI Taxonomy" id="2953748"/>
    <lineage>
        <taxon>Archaea</taxon>
        <taxon>Methanobacteriati</taxon>
        <taxon>Methanobacteriota</taxon>
        <taxon>Stenosarchaea group</taxon>
        <taxon>Halobacteria</taxon>
        <taxon>Halobacteriales</taxon>
        <taxon>Haladaptataceae</taxon>
        <taxon>Halorussus</taxon>
    </lineage>
</organism>
<evidence type="ECO:0000313" key="3">
    <source>
        <dbReference type="EMBL" id="MFC4823559.1"/>
    </source>
</evidence>
<keyword evidence="1" id="KW-0812">Transmembrane</keyword>
<dbReference type="InterPro" id="IPR058363">
    <property type="entry name" value="DUF8050"/>
</dbReference>
<dbReference type="RefSeq" id="WP_254266975.1">
    <property type="nucleotide sequence ID" value="NZ_CP100400.1"/>
</dbReference>
<evidence type="ECO:0000256" key="1">
    <source>
        <dbReference type="SAM" id="Phobius"/>
    </source>
</evidence>
<dbReference type="GeneID" id="73045387"/>
<keyword evidence="1" id="KW-1133">Transmembrane helix</keyword>
<dbReference type="Proteomes" id="UP001595945">
    <property type="component" value="Unassembled WGS sequence"/>
</dbReference>